<feature type="signal peptide" evidence="1">
    <location>
        <begin position="1"/>
        <end position="22"/>
    </location>
</feature>
<gene>
    <name evidence="2" type="ORF">I316_06610</name>
</gene>
<dbReference type="EMBL" id="KV700131">
    <property type="protein sequence ID" value="OCF31803.1"/>
    <property type="molecule type" value="Genomic_DNA"/>
</dbReference>
<sequence length="270" mass="28925">MLTIKTGLYALGALALAQSGLAAPAYGDGEGDVQYLPSRMKRDQSSAPLFSDKGPIFEDAGLQRSLDNTEGETSGTWFDSAVAAYAVGLKAEVKNHFALGDHKTTDKLSEVEVNFETINGRKTHKVTRGDTGAKDEDVWWAGAIRTAAANITDIGVDGLEGDGKIKEGQPDQALRLLTGRDATVTKEPSVDDQLKYAAEFANSPVVFGFANNERDTTVAAWRAVVDYKKEDGMVPIVSFYQIGANKTPDLVLGEEGVFVVAVAHLNDILD</sequence>
<reference evidence="3" key="2">
    <citation type="submission" date="2013-12" db="EMBL/GenBank/DDBJ databases">
        <title>Evolution of pathogenesis and genome organization in the Tremellales.</title>
        <authorList>
            <person name="Cuomo C."/>
            <person name="Litvintseva A."/>
            <person name="Heitman J."/>
            <person name="Chen Y."/>
            <person name="Sun S."/>
            <person name="Springer D."/>
            <person name="Dromer F."/>
            <person name="Young S."/>
            <person name="Zeng Q."/>
            <person name="Chapman S."/>
            <person name="Gujja S."/>
            <person name="Saif S."/>
            <person name="Birren B."/>
        </authorList>
    </citation>
    <scope>NUCLEOTIDE SEQUENCE [LARGE SCALE GENOMIC DNA]</scope>
    <source>
        <strain evidence="3">BCC8398</strain>
    </source>
</reference>
<proteinExistence type="predicted"/>
<dbReference type="AlphaFoldDB" id="A0A1B9GLF0"/>
<accession>A0A1B9GLF0</accession>
<dbReference type="Proteomes" id="UP000092666">
    <property type="component" value="Unassembled WGS sequence"/>
</dbReference>
<keyword evidence="1" id="KW-0732">Signal</keyword>
<evidence type="ECO:0000313" key="2">
    <source>
        <dbReference type="EMBL" id="OCF31803.1"/>
    </source>
</evidence>
<reference evidence="2 3" key="1">
    <citation type="submission" date="2013-07" db="EMBL/GenBank/DDBJ databases">
        <title>The Genome Sequence of Cryptococcus heveanensis BCC8398.</title>
        <authorList>
            <consortium name="The Broad Institute Genome Sequencing Platform"/>
            <person name="Cuomo C."/>
            <person name="Litvintseva A."/>
            <person name="Chen Y."/>
            <person name="Heitman J."/>
            <person name="Sun S."/>
            <person name="Springer D."/>
            <person name="Dromer F."/>
            <person name="Young S.K."/>
            <person name="Zeng Q."/>
            <person name="Gargeya S."/>
            <person name="Fitzgerald M."/>
            <person name="Abouelleil A."/>
            <person name="Alvarado L."/>
            <person name="Berlin A.M."/>
            <person name="Chapman S.B."/>
            <person name="Dewar J."/>
            <person name="Goldberg J."/>
            <person name="Griggs A."/>
            <person name="Gujja S."/>
            <person name="Hansen M."/>
            <person name="Howarth C."/>
            <person name="Imamovic A."/>
            <person name="Larimer J."/>
            <person name="McCowan C."/>
            <person name="Murphy C."/>
            <person name="Pearson M."/>
            <person name="Priest M."/>
            <person name="Roberts A."/>
            <person name="Saif S."/>
            <person name="Shea T."/>
            <person name="Sykes S."/>
            <person name="Wortman J."/>
            <person name="Nusbaum C."/>
            <person name="Birren B."/>
        </authorList>
    </citation>
    <scope>NUCLEOTIDE SEQUENCE [LARGE SCALE GENOMIC DNA]</scope>
    <source>
        <strain evidence="2 3">BCC8398</strain>
    </source>
</reference>
<protein>
    <submittedName>
        <fullName evidence="2">Uncharacterized protein</fullName>
    </submittedName>
</protein>
<feature type="chain" id="PRO_5008627126" evidence="1">
    <location>
        <begin position="23"/>
        <end position="270"/>
    </location>
</feature>
<organism evidence="2 3">
    <name type="scientific">Kwoniella heveanensis BCC8398</name>
    <dbReference type="NCBI Taxonomy" id="1296120"/>
    <lineage>
        <taxon>Eukaryota</taxon>
        <taxon>Fungi</taxon>
        <taxon>Dikarya</taxon>
        <taxon>Basidiomycota</taxon>
        <taxon>Agaricomycotina</taxon>
        <taxon>Tremellomycetes</taxon>
        <taxon>Tremellales</taxon>
        <taxon>Cryptococcaceae</taxon>
        <taxon>Kwoniella</taxon>
    </lineage>
</organism>
<name>A0A1B9GLF0_9TREE</name>
<keyword evidence="3" id="KW-1185">Reference proteome</keyword>
<evidence type="ECO:0000313" key="3">
    <source>
        <dbReference type="Proteomes" id="UP000092666"/>
    </source>
</evidence>
<evidence type="ECO:0000256" key="1">
    <source>
        <dbReference type="SAM" id="SignalP"/>
    </source>
</evidence>